<evidence type="ECO:0000313" key="3">
    <source>
        <dbReference type="Proteomes" id="UP000249016"/>
    </source>
</evidence>
<organism evidence="2 3">
    <name type="scientific">Spirosoma telluris</name>
    <dbReference type="NCBI Taxonomy" id="2183553"/>
    <lineage>
        <taxon>Bacteria</taxon>
        <taxon>Pseudomonadati</taxon>
        <taxon>Bacteroidota</taxon>
        <taxon>Cytophagia</taxon>
        <taxon>Cytophagales</taxon>
        <taxon>Cytophagaceae</taxon>
        <taxon>Spirosoma</taxon>
    </lineage>
</organism>
<feature type="transmembrane region" description="Helical" evidence="1">
    <location>
        <begin position="70"/>
        <end position="94"/>
    </location>
</feature>
<dbReference type="AlphaFoldDB" id="A0A327NE40"/>
<sequence length="144" mass="15428">MNKATIYLLWAARLVAAIIMLQTLYFKFLAQPESVFIFSTLGIEPWGRIGSGIAELIASVLILNPRTSWIGAGLGLGVMAGAILSHLTVLGISVQGDGGYLFFLAIAVAVSCSTILLLTRKQWLPVLARAIQSVFGKKIAHTNT</sequence>
<keyword evidence="1" id="KW-1133">Transmembrane helix</keyword>
<keyword evidence="1" id="KW-0472">Membrane</keyword>
<gene>
    <name evidence="2" type="ORF">HMF3257_02445</name>
</gene>
<comment type="caution">
    <text evidence="2">The sequence shown here is derived from an EMBL/GenBank/DDBJ whole genome shotgun (WGS) entry which is preliminary data.</text>
</comment>
<name>A0A327NE40_9BACT</name>
<reference evidence="2 3" key="1">
    <citation type="submission" date="2018-06" db="EMBL/GenBank/DDBJ databases">
        <title>Spirosoma sp. HMF3257 Genome sequencing and assembly.</title>
        <authorList>
            <person name="Kang H."/>
            <person name="Cha I."/>
            <person name="Kim H."/>
            <person name="Kang J."/>
            <person name="Joh K."/>
        </authorList>
    </citation>
    <scope>NUCLEOTIDE SEQUENCE [LARGE SCALE GENOMIC DNA]</scope>
    <source>
        <strain evidence="2 3">HMF3257</strain>
    </source>
</reference>
<keyword evidence="1" id="KW-0812">Transmembrane</keyword>
<keyword evidence="3" id="KW-1185">Reference proteome</keyword>
<protein>
    <submittedName>
        <fullName evidence="2">DoxX family protein</fullName>
    </submittedName>
</protein>
<feature type="transmembrane region" description="Helical" evidence="1">
    <location>
        <begin position="7"/>
        <end position="26"/>
    </location>
</feature>
<dbReference type="OrthoDB" id="8161897at2"/>
<proteinExistence type="predicted"/>
<evidence type="ECO:0000256" key="1">
    <source>
        <dbReference type="SAM" id="Phobius"/>
    </source>
</evidence>
<feature type="transmembrane region" description="Helical" evidence="1">
    <location>
        <begin position="46"/>
        <end position="63"/>
    </location>
</feature>
<dbReference type="EMBL" id="QLII01000001">
    <property type="protein sequence ID" value="RAI73571.1"/>
    <property type="molecule type" value="Genomic_DNA"/>
</dbReference>
<evidence type="ECO:0000313" key="2">
    <source>
        <dbReference type="EMBL" id="RAI73571.1"/>
    </source>
</evidence>
<accession>A0A327NE40</accession>
<dbReference type="RefSeq" id="WP_111340450.1">
    <property type="nucleotide sequence ID" value="NZ_QLII01000001.1"/>
</dbReference>
<dbReference type="Proteomes" id="UP000249016">
    <property type="component" value="Unassembled WGS sequence"/>
</dbReference>
<feature type="transmembrane region" description="Helical" evidence="1">
    <location>
        <begin position="100"/>
        <end position="119"/>
    </location>
</feature>